<dbReference type="Gene3D" id="1.10.510.10">
    <property type="entry name" value="Transferase(Phosphotransferase) domain 1"/>
    <property type="match status" value="1"/>
</dbReference>
<dbReference type="AlphaFoldDB" id="D2VBB9"/>
<proteinExistence type="inferred from homology"/>
<evidence type="ECO:0000256" key="8">
    <source>
        <dbReference type="ARBA" id="ARBA00049299"/>
    </source>
</evidence>
<evidence type="ECO:0000256" key="10">
    <source>
        <dbReference type="SAM" id="MobiDB-lite"/>
    </source>
</evidence>
<dbReference type="RefSeq" id="XP_002678513.1">
    <property type="nucleotide sequence ID" value="XM_002678467.1"/>
</dbReference>
<comment type="similarity">
    <text evidence="5">Belongs to the protein kinase superfamily. STE Ser/Thr protein kinase family. MAP kinase kinase subfamily.</text>
</comment>
<dbReference type="GO" id="GO:0004708">
    <property type="term" value="F:MAP kinase kinase activity"/>
    <property type="evidence" value="ECO:0007669"/>
    <property type="project" value="UniProtKB-EC"/>
</dbReference>
<keyword evidence="1" id="KW-0808">Transferase</keyword>
<comment type="catalytic activity">
    <reaction evidence="8">
        <text>L-threonyl-[protein] + ATP = O-phospho-L-threonyl-[protein] + ADP + H(+)</text>
        <dbReference type="Rhea" id="RHEA:46608"/>
        <dbReference type="Rhea" id="RHEA-COMP:11060"/>
        <dbReference type="Rhea" id="RHEA-COMP:11605"/>
        <dbReference type="ChEBI" id="CHEBI:15378"/>
        <dbReference type="ChEBI" id="CHEBI:30013"/>
        <dbReference type="ChEBI" id="CHEBI:30616"/>
        <dbReference type="ChEBI" id="CHEBI:61977"/>
        <dbReference type="ChEBI" id="CHEBI:456216"/>
        <dbReference type="EC" id="2.7.12.2"/>
    </reaction>
</comment>
<gene>
    <name evidence="12" type="ORF">NAEGRDRAFT_66160</name>
</gene>
<dbReference type="Pfam" id="PF00069">
    <property type="entry name" value="Pkinase"/>
    <property type="match status" value="1"/>
</dbReference>
<dbReference type="SUPFAM" id="SSF56112">
    <property type="entry name" value="Protein kinase-like (PK-like)"/>
    <property type="match status" value="1"/>
</dbReference>
<dbReference type="InterPro" id="IPR011009">
    <property type="entry name" value="Kinase-like_dom_sf"/>
</dbReference>
<evidence type="ECO:0000256" key="4">
    <source>
        <dbReference type="ARBA" id="ARBA00022840"/>
    </source>
</evidence>
<feature type="region of interest" description="Disordered" evidence="10">
    <location>
        <begin position="1"/>
        <end position="31"/>
    </location>
</feature>
<evidence type="ECO:0000256" key="7">
    <source>
        <dbReference type="ARBA" id="ARBA00049014"/>
    </source>
</evidence>
<dbReference type="GO" id="GO:0005524">
    <property type="term" value="F:ATP binding"/>
    <property type="evidence" value="ECO:0007669"/>
    <property type="project" value="UniProtKB-KW"/>
</dbReference>
<dbReference type="InterPro" id="IPR000719">
    <property type="entry name" value="Prot_kinase_dom"/>
</dbReference>
<evidence type="ECO:0000256" key="2">
    <source>
        <dbReference type="ARBA" id="ARBA00022741"/>
    </source>
</evidence>
<dbReference type="InParanoid" id="D2VBB9"/>
<keyword evidence="2" id="KW-0547">Nucleotide-binding</keyword>
<dbReference type="eggNOG" id="KOG0581">
    <property type="taxonomic scope" value="Eukaryota"/>
</dbReference>
<protein>
    <recommendedName>
        <fullName evidence="6">mitogen-activated protein kinase kinase</fullName>
        <ecNumber evidence="6">2.7.12.2</ecNumber>
    </recommendedName>
</protein>
<dbReference type="SMART" id="SM00220">
    <property type="entry name" value="S_TKc"/>
    <property type="match status" value="1"/>
</dbReference>
<evidence type="ECO:0000256" key="5">
    <source>
        <dbReference type="ARBA" id="ARBA00038035"/>
    </source>
</evidence>
<accession>D2VBB9</accession>
<comment type="catalytic activity">
    <reaction evidence="7">
        <text>L-seryl-[protein] + ATP = O-phospho-L-seryl-[protein] + ADP + H(+)</text>
        <dbReference type="Rhea" id="RHEA:17989"/>
        <dbReference type="Rhea" id="RHEA-COMP:9863"/>
        <dbReference type="Rhea" id="RHEA-COMP:11604"/>
        <dbReference type="ChEBI" id="CHEBI:15378"/>
        <dbReference type="ChEBI" id="CHEBI:29999"/>
        <dbReference type="ChEBI" id="CHEBI:30616"/>
        <dbReference type="ChEBI" id="CHEBI:83421"/>
        <dbReference type="ChEBI" id="CHEBI:456216"/>
        <dbReference type="EC" id="2.7.12.2"/>
    </reaction>
</comment>
<dbReference type="InterPro" id="IPR008271">
    <property type="entry name" value="Ser/Thr_kinase_AS"/>
</dbReference>
<keyword evidence="3" id="KW-0418">Kinase</keyword>
<keyword evidence="13" id="KW-1185">Reference proteome</keyword>
<feature type="region of interest" description="Disordered" evidence="10">
    <location>
        <begin position="67"/>
        <end position="124"/>
    </location>
</feature>
<dbReference type="PANTHER" id="PTHR48013">
    <property type="entry name" value="DUAL SPECIFICITY MITOGEN-ACTIVATED PROTEIN KINASE KINASE 5-RELATED"/>
    <property type="match status" value="1"/>
</dbReference>
<dbReference type="KEGG" id="ngr:NAEGRDRAFT_66160"/>
<dbReference type="PROSITE" id="PS50011">
    <property type="entry name" value="PROTEIN_KINASE_DOM"/>
    <property type="match status" value="1"/>
</dbReference>
<evidence type="ECO:0000256" key="3">
    <source>
        <dbReference type="ARBA" id="ARBA00022777"/>
    </source>
</evidence>
<keyword evidence="4" id="KW-0067">ATP-binding</keyword>
<feature type="compositionally biased region" description="Low complexity" evidence="10">
    <location>
        <begin position="83"/>
        <end position="101"/>
    </location>
</feature>
<dbReference type="Proteomes" id="UP000006671">
    <property type="component" value="Unassembled WGS sequence"/>
</dbReference>
<dbReference type="STRING" id="5762.D2VBB9"/>
<organism evidence="13">
    <name type="scientific">Naegleria gruberi</name>
    <name type="common">Amoeba</name>
    <dbReference type="NCBI Taxonomy" id="5762"/>
    <lineage>
        <taxon>Eukaryota</taxon>
        <taxon>Discoba</taxon>
        <taxon>Heterolobosea</taxon>
        <taxon>Tetramitia</taxon>
        <taxon>Eutetramitia</taxon>
        <taxon>Vahlkampfiidae</taxon>
        <taxon>Naegleria</taxon>
    </lineage>
</organism>
<dbReference type="OMA" id="HASVELC"/>
<dbReference type="PROSITE" id="PS00108">
    <property type="entry name" value="PROTEIN_KINASE_ST"/>
    <property type="match status" value="1"/>
</dbReference>
<feature type="compositionally biased region" description="Basic and acidic residues" evidence="10">
    <location>
        <begin position="70"/>
        <end position="82"/>
    </location>
</feature>
<evidence type="ECO:0000259" key="11">
    <source>
        <dbReference type="PROSITE" id="PS50011"/>
    </source>
</evidence>
<sequence>MPSCTAGNNSLSCNSSTTTTTNEASPRQHNVIPSANYNSSRSKLTIVSSLTQQLTLPLNGIIGNISNNGHNEHDGVNKEHSQTKTTTTTVNNTSNNNNNNNQHSIVDDHQQNNQPQQPKEHQNRDFTKLGLRISMDKVNGCDNAADDEVANVNSFKQSHVIPIGQSDNDSKFFGSPSQSLFVYSDSTVCESYSKRLLSIKSPRYGSDFKITEEGIKIKGMSVLEYRKFCQPESVSVPVGDNNVVSSSTTVATSPSVNFPLNFNVYSVDEFHNFPMKELGNGSFGSVYRVAIANPKTNEKLFFAEKRVTDTSQKQLDLIFKEVKTIFECDSPYLVKLHEFEVNYLNLLPIIKKVIMDFMSLGSLHKMYTNYKKYLAQVEKKNYSMPEPVISVIISKTLKGLIYLHVKKHIIHRDLKPANILIDDKGYVKISDFGLVGIKEGSEYSKKSHDTALTIWDTFTGSVTYMSPERLNNESYSYNSDIWSIGIITVELFLGHHPLSNENFFSLGSMTREEIHDQCIKKIRDAGASEDLCSFIDTCLLKYKDLGERPDINGIILKHPFIKNHEQFQFRNWIKNEYISKLYQKSSQNKN</sequence>
<feature type="domain" description="Protein kinase" evidence="11">
    <location>
        <begin position="272"/>
        <end position="561"/>
    </location>
</feature>
<evidence type="ECO:0000256" key="6">
    <source>
        <dbReference type="ARBA" id="ARBA00038999"/>
    </source>
</evidence>
<reference evidence="12 13" key="1">
    <citation type="journal article" date="2010" name="Cell">
        <title>The genome of Naegleria gruberi illuminates early eukaryotic versatility.</title>
        <authorList>
            <person name="Fritz-Laylin L.K."/>
            <person name="Prochnik S.E."/>
            <person name="Ginger M.L."/>
            <person name="Dacks J.B."/>
            <person name="Carpenter M.L."/>
            <person name="Field M.C."/>
            <person name="Kuo A."/>
            <person name="Paredez A."/>
            <person name="Chapman J."/>
            <person name="Pham J."/>
            <person name="Shu S."/>
            <person name="Neupane R."/>
            <person name="Cipriano M."/>
            <person name="Mancuso J."/>
            <person name="Tu H."/>
            <person name="Salamov A."/>
            <person name="Lindquist E."/>
            <person name="Shapiro H."/>
            <person name="Lucas S."/>
            <person name="Grigoriev I.V."/>
            <person name="Cande W.Z."/>
            <person name="Fulton C."/>
            <person name="Rokhsar D.S."/>
            <person name="Dawson S.C."/>
        </authorList>
    </citation>
    <scope>NUCLEOTIDE SEQUENCE [LARGE SCALE GENOMIC DNA]</scope>
    <source>
        <strain evidence="12 13">NEG-M</strain>
    </source>
</reference>
<evidence type="ECO:0000313" key="13">
    <source>
        <dbReference type="Proteomes" id="UP000006671"/>
    </source>
</evidence>
<dbReference type="PANTHER" id="PTHR48013:SF9">
    <property type="entry name" value="DUAL SPECIFICITY MITOGEN-ACTIVATED PROTEIN KINASE KINASE 5"/>
    <property type="match status" value="1"/>
</dbReference>
<dbReference type="Gene3D" id="3.30.200.20">
    <property type="entry name" value="Phosphorylase Kinase, domain 1"/>
    <property type="match status" value="1"/>
</dbReference>
<dbReference type="VEuPathDB" id="AmoebaDB:NAEGRDRAFT_66160"/>
<name>D2VBB9_NAEGR</name>
<evidence type="ECO:0000256" key="1">
    <source>
        <dbReference type="ARBA" id="ARBA00022679"/>
    </source>
</evidence>
<dbReference type="OrthoDB" id="10252354at2759"/>
<dbReference type="GeneID" id="8858994"/>
<dbReference type="EC" id="2.7.12.2" evidence="6"/>
<evidence type="ECO:0000256" key="9">
    <source>
        <dbReference type="ARBA" id="ARBA00051693"/>
    </source>
</evidence>
<dbReference type="EMBL" id="GG738861">
    <property type="protein sequence ID" value="EFC45769.1"/>
    <property type="molecule type" value="Genomic_DNA"/>
</dbReference>
<feature type="compositionally biased region" description="Low complexity" evidence="10">
    <location>
        <begin position="8"/>
        <end position="22"/>
    </location>
</feature>
<evidence type="ECO:0000313" key="12">
    <source>
        <dbReference type="EMBL" id="EFC45769.1"/>
    </source>
</evidence>
<comment type="catalytic activity">
    <reaction evidence="9">
        <text>L-tyrosyl-[protein] + ATP = O-phospho-L-tyrosyl-[protein] + ADP + H(+)</text>
        <dbReference type="Rhea" id="RHEA:10596"/>
        <dbReference type="Rhea" id="RHEA-COMP:10136"/>
        <dbReference type="Rhea" id="RHEA-COMP:20101"/>
        <dbReference type="ChEBI" id="CHEBI:15378"/>
        <dbReference type="ChEBI" id="CHEBI:30616"/>
        <dbReference type="ChEBI" id="CHEBI:46858"/>
        <dbReference type="ChEBI" id="CHEBI:61978"/>
        <dbReference type="ChEBI" id="CHEBI:456216"/>
        <dbReference type="EC" id="2.7.12.2"/>
    </reaction>
</comment>